<evidence type="ECO:0000313" key="3">
    <source>
        <dbReference type="EMBL" id="TLD72159.1"/>
    </source>
</evidence>
<name>A0A5R8KKM1_9BACT</name>
<dbReference type="Pfam" id="PF03992">
    <property type="entry name" value="ABM"/>
    <property type="match status" value="1"/>
</dbReference>
<dbReference type="OrthoDB" id="1494254at2"/>
<comment type="caution">
    <text evidence="3">The sequence shown here is derived from an EMBL/GenBank/DDBJ whole genome shotgun (WGS) entry which is preliminary data.</text>
</comment>
<sequence length="315" mass="35943">MPTPATLVCTLRARTGPHLARFVSAWQVRYHTKVIRFEGFVSADLLSPVSPESNDWRLIVRFRTQPQLDLWRTSPEHAWLTAEAHELLDENAVFQETIGPEAEHQQPPHSVTEIIRSEILPGMEDAYRAWTQKTQHTQSQFPGYRGVHVIAPIPGQSNEWTTLLRFDNLDNLDRWRHSSERATLLEEARLVIQRTEITRLDSPFPGWVPLDPTTGANPPKWKTGLLVLLGLYPVVILTIRFITPHLTALNPTLAILLGNLLTVTATTYLTVPFLVQRFAWWLFPNPKSPPQTQLKGLTLILLLIIIQITLFWGLM</sequence>
<gene>
    <name evidence="3" type="ORF">FEM03_02040</name>
</gene>
<dbReference type="AlphaFoldDB" id="A0A5R8KKM1"/>
<proteinExistence type="predicted"/>
<evidence type="ECO:0000256" key="1">
    <source>
        <dbReference type="SAM" id="Phobius"/>
    </source>
</evidence>
<feature type="transmembrane region" description="Helical" evidence="1">
    <location>
        <begin position="225"/>
        <end position="242"/>
    </location>
</feature>
<feature type="transmembrane region" description="Helical" evidence="1">
    <location>
        <begin position="254"/>
        <end position="275"/>
    </location>
</feature>
<keyword evidence="1" id="KW-0812">Transmembrane</keyword>
<accession>A0A5R8KKM1</accession>
<dbReference type="RefSeq" id="WP_138084514.1">
    <property type="nucleotide sequence ID" value="NZ_VAUV01000002.1"/>
</dbReference>
<dbReference type="Gene3D" id="3.30.70.100">
    <property type="match status" value="1"/>
</dbReference>
<keyword evidence="1" id="KW-1133">Transmembrane helix</keyword>
<dbReference type="PANTHER" id="PTHR40057:SF1">
    <property type="entry name" value="SLR1162 PROTEIN"/>
    <property type="match status" value="1"/>
</dbReference>
<evidence type="ECO:0000313" key="4">
    <source>
        <dbReference type="Proteomes" id="UP000306196"/>
    </source>
</evidence>
<feature type="domain" description="ABM" evidence="2">
    <location>
        <begin position="111"/>
        <end position="180"/>
    </location>
</feature>
<dbReference type="InterPro" id="IPR011008">
    <property type="entry name" value="Dimeric_a/b-barrel"/>
</dbReference>
<dbReference type="InterPro" id="IPR007138">
    <property type="entry name" value="ABM_dom"/>
</dbReference>
<dbReference type="PANTHER" id="PTHR40057">
    <property type="entry name" value="SLR1162 PROTEIN"/>
    <property type="match status" value="1"/>
</dbReference>
<dbReference type="InterPro" id="IPR038762">
    <property type="entry name" value="ABM_predict"/>
</dbReference>
<dbReference type="Proteomes" id="UP000306196">
    <property type="component" value="Unassembled WGS sequence"/>
</dbReference>
<feature type="transmembrane region" description="Helical" evidence="1">
    <location>
        <begin position="296"/>
        <end position="314"/>
    </location>
</feature>
<dbReference type="SUPFAM" id="SSF54909">
    <property type="entry name" value="Dimeric alpha+beta barrel"/>
    <property type="match status" value="2"/>
</dbReference>
<keyword evidence="4" id="KW-1185">Reference proteome</keyword>
<dbReference type="EMBL" id="VAUV01000002">
    <property type="protein sequence ID" value="TLD72159.1"/>
    <property type="molecule type" value="Genomic_DNA"/>
</dbReference>
<protein>
    <recommendedName>
        <fullName evidence="2">ABM domain-containing protein</fullName>
    </recommendedName>
</protein>
<organism evidence="3 4">
    <name type="scientific">Phragmitibacter flavus</name>
    <dbReference type="NCBI Taxonomy" id="2576071"/>
    <lineage>
        <taxon>Bacteria</taxon>
        <taxon>Pseudomonadati</taxon>
        <taxon>Verrucomicrobiota</taxon>
        <taxon>Verrucomicrobiia</taxon>
        <taxon>Verrucomicrobiales</taxon>
        <taxon>Verrucomicrobiaceae</taxon>
        <taxon>Phragmitibacter</taxon>
    </lineage>
</organism>
<keyword evidence="1" id="KW-0472">Membrane</keyword>
<evidence type="ECO:0000259" key="2">
    <source>
        <dbReference type="Pfam" id="PF03992"/>
    </source>
</evidence>
<reference evidence="3 4" key="1">
    <citation type="submission" date="2019-05" db="EMBL/GenBank/DDBJ databases">
        <title>Verrucobacter flavum gen. nov., sp. nov. a new member of the family Verrucomicrobiaceae.</title>
        <authorList>
            <person name="Szuroczki S."/>
            <person name="Abbaszade G."/>
            <person name="Szabo A."/>
            <person name="Felfoldi T."/>
            <person name="Schumann P."/>
            <person name="Boka K."/>
            <person name="Keki Z."/>
            <person name="Toumi M."/>
            <person name="Toth E."/>
        </authorList>
    </citation>
    <scope>NUCLEOTIDE SEQUENCE [LARGE SCALE GENOMIC DNA]</scope>
    <source>
        <strain evidence="3 4">MG-N-17</strain>
    </source>
</reference>